<dbReference type="Pfam" id="PF01041">
    <property type="entry name" value="DegT_DnrJ_EryC1"/>
    <property type="match status" value="1"/>
</dbReference>
<dbReference type="EMBL" id="SVNY01000001">
    <property type="protein sequence ID" value="MBE6832456.1"/>
    <property type="molecule type" value="Genomic_DNA"/>
</dbReference>
<dbReference type="SUPFAM" id="SSF53383">
    <property type="entry name" value="PLP-dependent transferases"/>
    <property type="match status" value="1"/>
</dbReference>
<dbReference type="Gene3D" id="3.90.1150.10">
    <property type="entry name" value="Aspartate Aminotransferase, domain 1"/>
    <property type="match status" value="1"/>
</dbReference>
<feature type="modified residue" description="N6-(pyridoxal phosphate)lysine" evidence="2">
    <location>
        <position position="194"/>
    </location>
</feature>
<evidence type="ECO:0000313" key="4">
    <source>
        <dbReference type="EMBL" id="MBE6832456.1"/>
    </source>
</evidence>
<dbReference type="GO" id="GO:0000271">
    <property type="term" value="P:polysaccharide biosynthetic process"/>
    <property type="evidence" value="ECO:0007669"/>
    <property type="project" value="TreeGrafter"/>
</dbReference>
<dbReference type="InterPro" id="IPR015422">
    <property type="entry name" value="PyrdxlP-dep_Trfase_small"/>
</dbReference>
<sequence length="377" mass="41573">MQKIEFNDLAAQYRTLKPEIDAGIAKVLEECHFISGPQVEELEQELCKYVGRKYCVSVSNGTDALQMPLMAWGVGPGDAVFVPAFTFMATAEVASLVGATPVFCDVKEDTFNLDPASLRRQIERVKAEGKLNPKAVIPVDLFGQTADYEEILPICREFGLLVLEDAAQGFGGVNNGRRACAFGDASATSFFPAKALGCYGDGGAIFTDDKELYDLLVSIRVHGKGSFKYDNVRIGLNARLDTIQAAILLPKLRAFDKENETRHKAAALYNSLLKDKFDVPVTPEKLESSFGYYTLKAKSAGERDRLMKGLEEKGIPTMIYYPKALHLQEAFQELGYKEGDFPVSESLSQRVFSLPMHGYITPETVTYVAQELNSLAE</sequence>
<evidence type="ECO:0000256" key="3">
    <source>
        <dbReference type="RuleBase" id="RU004508"/>
    </source>
</evidence>
<dbReference type="PIRSF" id="PIRSF000390">
    <property type="entry name" value="PLP_StrS"/>
    <property type="match status" value="1"/>
</dbReference>
<reference evidence="4" key="1">
    <citation type="submission" date="2019-04" db="EMBL/GenBank/DDBJ databases">
        <title>Evolution of Biomass-Degrading Anaerobic Consortia Revealed by Metagenomics.</title>
        <authorList>
            <person name="Peng X."/>
        </authorList>
    </citation>
    <scope>NUCLEOTIDE SEQUENCE</scope>
    <source>
        <strain evidence="4">SIG551</strain>
    </source>
</reference>
<dbReference type="PANTHER" id="PTHR30244">
    <property type="entry name" value="TRANSAMINASE"/>
    <property type="match status" value="1"/>
</dbReference>
<dbReference type="InterPro" id="IPR015421">
    <property type="entry name" value="PyrdxlP-dep_Trfase_major"/>
</dbReference>
<dbReference type="InterPro" id="IPR000653">
    <property type="entry name" value="DegT/StrS_aminotransferase"/>
</dbReference>
<evidence type="ECO:0000313" key="5">
    <source>
        <dbReference type="Proteomes" id="UP000754750"/>
    </source>
</evidence>
<dbReference type="GO" id="GO:0030170">
    <property type="term" value="F:pyridoxal phosphate binding"/>
    <property type="evidence" value="ECO:0007669"/>
    <property type="project" value="TreeGrafter"/>
</dbReference>
<dbReference type="GO" id="GO:0008483">
    <property type="term" value="F:transaminase activity"/>
    <property type="evidence" value="ECO:0007669"/>
    <property type="project" value="UniProtKB-KW"/>
</dbReference>
<comment type="caution">
    <text evidence="4">The sequence shown here is derived from an EMBL/GenBank/DDBJ whole genome shotgun (WGS) entry which is preliminary data.</text>
</comment>
<feature type="active site" description="Proton acceptor" evidence="1">
    <location>
        <position position="194"/>
    </location>
</feature>
<dbReference type="InterPro" id="IPR015424">
    <property type="entry name" value="PyrdxlP-dep_Trfase"/>
</dbReference>
<accession>A0A928Q327</accession>
<gene>
    <name evidence="4" type="ORF">E7512_02540</name>
</gene>
<keyword evidence="2 3" id="KW-0663">Pyridoxal phosphate</keyword>
<dbReference type="PANTHER" id="PTHR30244:SF42">
    <property type="entry name" value="UDP-2-ACETAMIDO-2-DEOXY-3-OXO-D-GLUCURONATE AMINOTRANSFERASE"/>
    <property type="match status" value="1"/>
</dbReference>
<dbReference type="CDD" id="cd00616">
    <property type="entry name" value="AHBA_syn"/>
    <property type="match status" value="1"/>
</dbReference>
<evidence type="ECO:0000256" key="1">
    <source>
        <dbReference type="PIRSR" id="PIRSR000390-1"/>
    </source>
</evidence>
<dbReference type="AlphaFoldDB" id="A0A928Q327"/>
<comment type="similarity">
    <text evidence="3">Belongs to the DegT/DnrJ/EryC1 family.</text>
</comment>
<name>A0A928Q327_9FIRM</name>
<organism evidence="4 5">
    <name type="scientific">Faecalispora sporosphaeroides</name>
    <dbReference type="NCBI Taxonomy" id="1549"/>
    <lineage>
        <taxon>Bacteria</taxon>
        <taxon>Bacillati</taxon>
        <taxon>Bacillota</taxon>
        <taxon>Clostridia</taxon>
        <taxon>Eubacteriales</taxon>
        <taxon>Oscillospiraceae</taxon>
        <taxon>Faecalispora</taxon>
    </lineage>
</organism>
<keyword evidence="4" id="KW-0032">Aminotransferase</keyword>
<keyword evidence="4" id="KW-0808">Transferase</keyword>
<protein>
    <submittedName>
        <fullName evidence="4">DegT/DnrJ/EryC1/StrS family aminotransferase</fullName>
    </submittedName>
</protein>
<dbReference type="Gene3D" id="3.40.640.10">
    <property type="entry name" value="Type I PLP-dependent aspartate aminotransferase-like (Major domain)"/>
    <property type="match status" value="1"/>
</dbReference>
<dbReference type="RefSeq" id="WP_020074036.1">
    <property type="nucleotide sequence ID" value="NZ_SVNY01000001.1"/>
</dbReference>
<proteinExistence type="inferred from homology"/>
<dbReference type="Proteomes" id="UP000754750">
    <property type="component" value="Unassembled WGS sequence"/>
</dbReference>
<evidence type="ECO:0000256" key="2">
    <source>
        <dbReference type="PIRSR" id="PIRSR000390-2"/>
    </source>
</evidence>